<dbReference type="eggNOG" id="COG2442">
    <property type="taxonomic scope" value="Bacteria"/>
</dbReference>
<dbReference type="EMBL" id="AJTX02000002">
    <property type="protein sequence ID" value="KKJ01232.1"/>
    <property type="molecule type" value="Genomic_DNA"/>
</dbReference>
<dbReference type="Proteomes" id="UP000034681">
    <property type="component" value="Unassembled WGS sequence"/>
</dbReference>
<accession>A0A0M2Q3Q8</accession>
<dbReference type="InterPro" id="IPR009057">
    <property type="entry name" value="Homeodomain-like_sf"/>
</dbReference>
<organism evidence="1 2">
    <name type="scientific">Prochlorothrix hollandica PCC 9006 = CALU 1027</name>
    <dbReference type="NCBI Taxonomy" id="317619"/>
    <lineage>
        <taxon>Bacteria</taxon>
        <taxon>Bacillati</taxon>
        <taxon>Cyanobacteriota</taxon>
        <taxon>Cyanophyceae</taxon>
        <taxon>Prochlorotrichales</taxon>
        <taxon>Prochlorotrichaceae</taxon>
        <taxon>Prochlorothrix</taxon>
    </lineage>
</organism>
<protein>
    <recommendedName>
        <fullName evidence="3">DUF433 domain-containing protein</fullName>
    </recommendedName>
</protein>
<dbReference type="InterPro" id="IPR007367">
    <property type="entry name" value="DUF433"/>
</dbReference>
<keyword evidence="2" id="KW-1185">Reference proteome</keyword>
<dbReference type="PANTHER" id="PTHR34849:SF1">
    <property type="entry name" value="SLR0770 PROTEIN"/>
    <property type="match status" value="1"/>
</dbReference>
<dbReference type="RefSeq" id="WP_016924527.1">
    <property type="nucleotide sequence ID" value="NZ_KB235941.1"/>
</dbReference>
<reference evidence="1" key="1">
    <citation type="submission" date="2012-04" db="EMBL/GenBank/DDBJ databases">
        <authorList>
            <person name="Borisov I.G."/>
            <person name="Ivanikova N.V."/>
            <person name="Pinevich A.V."/>
        </authorList>
    </citation>
    <scope>NUCLEOTIDE SEQUENCE</scope>
    <source>
        <strain evidence="1">CALU 1027</strain>
    </source>
</reference>
<dbReference type="Pfam" id="PF04255">
    <property type="entry name" value="DUF433"/>
    <property type="match status" value="1"/>
</dbReference>
<dbReference type="PANTHER" id="PTHR34849">
    <property type="entry name" value="SSL5025 PROTEIN"/>
    <property type="match status" value="1"/>
</dbReference>
<sequence length="103" mass="12286">MFAVSYPHIEKLPDHPARLQRLPRIRVAQIVMDYLAYGWSVEEMCRQHPYLRPAEAYAAMGYYFDYQAEIDGEIEQEWQQYQSDRLNTPRSPFYIRLKGKGLL</sequence>
<comment type="caution">
    <text evidence="1">The sequence shown here is derived from an EMBL/GenBank/DDBJ whole genome shotgun (WGS) entry which is preliminary data.</text>
</comment>
<dbReference type="AlphaFoldDB" id="A0A0M2Q3Q8"/>
<gene>
    <name evidence="1" type="ORF">PROH_02315</name>
</gene>
<dbReference type="SUPFAM" id="SSF46689">
    <property type="entry name" value="Homeodomain-like"/>
    <property type="match status" value="1"/>
</dbReference>
<name>A0A0M2Q3Q8_PROHO</name>
<dbReference type="Gene3D" id="1.10.10.10">
    <property type="entry name" value="Winged helix-like DNA-binding domain superfamily/Winged helix DNA-binding domain"/>
    <property type="match status" value="1"/>
</dbReference>
<evidence type="ECO:0008006" key="3">
    <source>
        <dbReference type="Google" id="ProtNLM"/>
    </source>
</evidence>
<proteinExistence type="predicted"/>
<evidence type="ECO:0000313" key="1">
    <source>
        <dbReference type="EMBL" id="KKJ01232.1"/>
    </source>
</evidence>
<dbReference type="OrthoDB" id="427790at2"/>
<dbReference type="STRING" id="317619.GCA_000332315_03643"/>
<dbReference type="InterPro" id="IPR036388">
    <property type="entry name" value="WH-like_DNA-bd_sf"/>
</dbReference>
<evidence type="ECO:0000313" key="2">
    <source>
        <dbReference type="Proteomes" id="UP000034681"/>
    </source>
</evidence>